<dbReference type="STRING" id="1754190.A0A1Y2BTI8"/>
<proteinExistence type="predicted"/>
<dbReference type="AlphaFoldDB" id="A0A1Y2BTI8"/>
<keyword evidence="5" id="KW-1185">Reference proteome</keyword>
<dbReference type="Gene3D" id="3.20.20.70">
    <property type="entry name" value="Aldolase class I"/>
    <property type="match status" value="1"/>
</dbReference>
<protein>
    <submittedName>
        <fullName evidence="4">2-nitropropane dioxygenase-like enzyme</fullName>
    </submittedName>
</protein>
<name>A0A1Y2BTI8_9FUNG</name>
<accession>A0A1Y2BTI8</accession>
<keyword evidence="4" id="KW-0223">Dioxygenase</keyword>
<dbReference type="GO" id="GO:0018580">
    <property type="term" value="F:nitronate monooxygenase activity"/>
    <property type="evidence" value="ECO:0007669"/>
    <property type="project" value="InterPro"/>
</dbReference>
<dbReference type="PANTHER" id="PTHR32332">
    <property type="entry name" value="2-NITROPROPANE DIOXYGENASE"/>
    <property type="match status" value="1"/>
</dbReference>
<dbReference type="PANTHER" id="PTHR32332:SF20">
    <property type="entry name" value="2-NITROPROPANE DIOXYGENASE-LIKE PROTEIN"/>
    <property type="match status" value="1"/>
</dbReference>
<dbReference type="CDD" id="cd04730">
    <property type="entry name" value="NPD_like"/>
    <property type="match status" value="1"/>
</dbReference>
<keyword evidence="1" id="KW-0285">Flavoprotein</keyword>
<dbReference type="SUPFAM" id="SSF51412">
    <property type="entry name" value="Inosine monophosphate dehydrogenase (IMPDH)"/>
    <property type="match status" value="1"/>
</dbReference>
<dbReference type="InterPro" id="IPR013785">
    <property type="entry name" value="Aldolase_TIM"/>
</dbReference>
<evidence type="ECO:0000313" key="5">
    <source>
        <dbReference type="Proteomes" id="UP000193920"/>
    </source>
</evidence>
<gene>
    <name evidence="4" type="ORF">LY90DRAFT_672699</name>
</gene>
<dbReference type="GO" id="GO:0051213">
    <property type="term" value="F:dioxygenase activity"/>
    <property type="evidence" value="ECO:0007669"/>
    <property type="project" value="UniProtKB-KW"/>
</dbReference>
<dbReference type="Proteomes" id="UP000193920">
    <property type="component" value="Unassembled WGS sequence"/>
</dbReference>
<dbReference type="Pfam" id="PF03060">
    <property type="entry name" value="NMO"/>
    <property type="match status" value="1"/>
</dbReference>
<evidence type="ECO:0000313" key="4">
    <source>
        <dbReference type="EMBL" id="ORY38053.1"/>
    </source>
</evidence>
<keyword evidence="3" id="KW-0560">Oxidoreductase</keyword>
<reference evidence="4 5" key="1">
    <citation type="submission" date="2016-08" db="EMBL/GenBank/DDBJ databases">
        <title>A Parts List for Fungal Cellulosomes Revealed by Comparative Genomics.</title>
        <authorList>
            <consortium name="DOE Joint Genome Institute"/>
            <person name="Haitjema C.H."/>
            <person name="Gilmore S.P."/>
            <person name="Henske J.K."/>
            <person name="Solomon K.V."/>
            <person name="De Groot R."/>
            <person name="Kuo A."/>
            <person name="Mondo S.J."/>
            <person name="Salamov A.A."/>
            <person name="Labutti K."/>
            <person name="Zhao Z."/>
            <person name="Chiniquy J."/>
            <person name="Barry K."/>
            <person name="Brewer H.M."/>
            <person name="Purvine S.O."/>
            <person name="Wright A.T."/>
            <person name="Boxma B."/>
            <person name="Van Alen T."/>
            <person name="Hackstein J.H."/>
            <person name="Baker S.E."/>
            <person name="Grigoriev I.V."/>
            <person name="O'Malley M.A."/>
        </authorList>
    </citation>
    <scope>NUCLEOTIDE SEQUENCE [LARGE SCALE GENOMIC DNA]</scope>
    <source>
        <strain evidence="4 5">G1</strain>
    </source>
</reference>
<evidence type="ECO:0000256" key="2">
    <source>
        <dbReference type="ARBA" id="ARBA00022643"/>
    </source>
</evidence>
<keyword evidence="2" id="KW-0288">FMN</keyword>
<comment type="caution">
    <text evidence="4">The sequence shown here is derived from an EMBL/GenBank/DDBJ whole genome shotgun (WGS) entry which is preliminary data.</text>
</comment>
<evidence type="ECO:0000256" key="3">
    <source>
        <dbReference type="ARBA" id="ARBA00023002"/>
    </source>
</evidence>
<dbReference type="OrthoDB" id="412383at2759"/>
<dbReference type="EMBL" id="MCOG01000139">
    <property type="protein sequence ID" value="ORY38053.1"/>
    <property type="molecule type" value="Genomic_DNA"/>
</dbReference>
<dbReference type="InterPro" id="IPR004136">
    <property type="entry name" value="NMO"/>
</dbReference>
<evidence type="ECO:0000256" key="1">
    <source>
        <dbReference type="ARBA" id="ARBA00022630"/>
    </source>
</evidence>
<organism evidence="4 5">
    <name type="scientific">Neocallimastix californiae</name>
    <dbReference type="NCBI Taxonomy" id="1754190"/>
    <lineage>
        <taxon>Eukaryota</taxon>
        <taxon>Fungi</taxon>
        <taxon>Fungi incertae sedis</taxon>
        <taxon>Chytridiomycota</taxon>
        <taxon>Chytridiomycota incertae sedis</taxon>
        <taxon>Neocallimastigomycetes</taxon>
        <taxon>Neocallimastigales</taxon>
        <taxon>Neocallimastigaceae</taxon>
        <taxon>Neocallimastix</taxon>
    </lineage>
</organism>
<sequence>MEKLKLNRVCKILGIQKPVIQAPMVWLTNPKLVAAVSNAGGLGVLGYCGGFPKPISSVKGTAEQIRQSIRKIRELTDKPFGVNVCPAADDVLGFSKATVEICKEENVKILIAAGTISVDEFKKWKDDGFTLVVREQNPTVRGALAAEKVGADIIVATGCDEGGCMPILNNGTTSITALLADAVKVPVLAAGGIINEKFAKAAAVVGAEGAFVGTRFILSKENPAADIVKKDIMTTHPDDFLVYTHANGVLRWRTTPHKVGREGVEANKKGIFNPPSGNFYKGLIQGDLEACVNSVNNVIPLIKSIDSCKDIVNEIARGFI</sequence>